<dbReference type="RefSeq" id="WP_010853551.1">
    <property type="nucleotide sequence ID" value="NZ_AQHR01000041.1"/>
</dbReference>
<evidence type="ECO:0000313" key="2">
    <source>
        <dbReference type="Proteomes" id="UP000013909"/>
    </source>
</evidence>
<evidence type="ECO:0000313" key="1">
    <source>
        <dbReference type="EMBL" id="EON78210.1"/>
    </source>
</evidence>
<organism evidence="1 2">
    <name type="scientific">Lunatimonas lonarensis</name>
    <dbReference type="NCBI Taxonomy" id="1232681"/>
    <lineage>
        <taxon>Bacteria</taxon>
        <taxon>Pseudomonadati</taxon>
        <taxon>Bacteroidota</taxon>
        <taxon>Cytophagia</taxon>
        <taxon>Cytophagales</taxon>
        <taxon>Cyclobacteriaceae</taxon>
    </lineage>
</organism>
<dbReference type="Gene3D" id="1.10.10.10">
    <property type="entry name" value="Winged helix-like DNA-binding domain superfamily/Winged helix DNA-binding domain"/>
    <property type="match status" value="1"/>
</dbReference>
<comment type="caution">
    <text evidence="1">The sequence shown here is derived from an EMBL/GenBank/DDBJ whole genome shotgun (WGS) entry which is preliminary data.</text>
</comment>
<dbReference type="InterPro" id="IPR036388">
    <property type="entry name" value="WH-like_DNA-bd_sf"/>
</dbReference>
<dbReference type="EMBL" id="AQHR01000041">
    <property type="protein sequence ID" value="EON78210.1"/>
    <property type="molecule type" value="Genomic_DNA"/>
</dbReference>
<dbReference type="InterPro" id="IPR036390">
    <property type="entry name" value="WH_DNA-bd_sf"/>
</dbReference>
<sequence>MIPDVMEIAILEMCRVRGNSSFCPSEIARWLYPEDWRDFMPEVRESMMNLYRDNRISVTQKGVEVDKNFLPKGPVRIQPITKKR</sequence>
<protein>
    <recommendedName>
        <fullName evidence="3">DUF3253 domain-containing protein</fullName>
    </recommendedName>
</protein>
<dbReference type="Pfam" id="PF11625">
    <property type="entry name" value="DUF3253"/>
    <property type="match status" value="1"/>
</dbReference>
<evidence type="ECO:0008006" key="3">
    <source>
        <dbReference type="Google" id="ProtNLM"/>
    </source>
</evidence>
<proteinExistence type="predicted"/>
<gene>
    <name evidence="1" type="ORF">ADIS_1407</name>
</gene>
<keyword evidence="2" id="KW-1185">Reference proteome</keyword>
<dbReference type="Proteomes" id="UP000013909">
    <property type="component" value="Unassembled WGS sequence"/>
</dbReference>
<dbReference type="STRING" id="1232681.ADIS_1407"/>
<dbReference type="OrthoDB" id="711646at2"/>
<dbReference type="InterPro" id="IPR021660">
    <property type="entry name" value="DUF3253"/>
</dbReference>
<name>R7ZVP0_9BACT</name>
<reference evidence="1 2" key="1">
    <citation type="submission" date="2013-02" db="EMBL/GenBank/DDBJ databases">
        <title>A novel strain isolated from Lonar lake, Maharashtra, India.</title>
        <authorList>
            <person name="Singh A."/>
        </authorList>
    </citation>
    <scope>NUCLEOTIDE SEQUENCE [LARGE SCALE GENOMIC DNA]</scope>
    <source>
        <strain evidence="1 2">AK24</strain>
    </source>
</reference>
<dbReference type="SUPFAM" id="SSF46785">
    <property type="entry name" value="Winged helix' DNA-binding domain"/>
    <property type="match status" value="1"/>
</dbReference>
<accession>R7ZVP0</accession>
<dbReference type="AlphaFoldDB" id="R7ZVP0"/>